<name>A0A7J7HLZ4_CAMSI</name>
<proteinExistence type="predicted"/>
<organism evidence="1 2">
    <name type="scientific">Camellia sinensis</name>
    <name type="common">Tea plant</name>
    <name type="synonym">Thea sinensis</name>
    <dbReference type="NCBI Taxonomy" id="4442"/>
    <lineage>
        <taxon>Eukaryota</taxon>
        <taxon>Viridiplantae</taxon>
        <taxon>Streptophyta</taxon>
        <taxon>Embryophyta</taxon>
        <taxon>Tracheophyta</taxon>
        <taxon>Spermatophyta</taxon>
        <taxon>Magnoliopsida</taxon>
        <taxon>eudicotyledons</taxon>
        <taxon>Gunneridae</taxon>
        <taxon>Pentapetalae</taxon>
        <taxon>asterids</taxon>
        <taxon>Ericales</taxon>
        <taxon>Theaceae</taxon>
        <taxon>Camellia</taxon>
    </lineage>
</organism>
<accession>A0A7J7HLZ4</accession>
<dbReference type="GO" id="GO:0045037">
    <property type="term" value="P:protein import into chloroplast stroma"/>
    <property type="evidence" value="ECO:0007669"/>
    <property type="project" value="TreeGrafter"/>
</dbReference>
<dbReference type="PANTHER" id="PTHR34935:SF3">
    <property type="entry name" value="PROTEIN TIC110, CHLOROPLASTIC"/>
    <property type="match status" value="1"/>
</dbReference>
<dbReference type="PANTHER" id="PTHR34935">
    <property type="entry name" value="PROTEIN TIC110, CHLOROPLASTIC"/>
    <property type="match status" value="1"/>
</dbReference>
<dbReference type="AlphaFoldDB" id="A0A7J7HLZ4"/>
<dbReference type="Proteomes" id="UP000593564">
    <property type="component" value="Unassembled WGS sequence"/>
</dbReference>
<protein>
    <submittedName>
        <fullName evidence="1">Uncharacterized protein</fullName>
    </submittedName>
</protein>
<reference evidence="1 2" key="2">
    <citation type="submission" date="2020-07" db="EMBL/GenBank/DDBJ databases">
        <title>Genome assembly of wild tea tree DASZ reveals pedigree and selection history of tea varieties.</title>
        <authorList>
            <person name="Zhang W."/>
        </authorList>
    </citation>
    <scope>NUCLEOTIDE SEQUENCE [LARGE SCALE GENOMIC DNA]</scope>
    <source>
        <strain evidence="2">cv. G240</strain>
        <tissue evidence="1">Leaf</tissue>
    </source>
</reference>
<evidence type="ECO:0000313" key="1">
    <source>
        <dbReference type="EMBL" id="KAF5952966.1"/>
    </source>
</evidence>
<keyword evidence="2" id="KW-1185">Reference proteome</keyword>
<dbReference type="EMBL" id="JACBKZ010000004">
    <property type="protein sequence ID" value="KAF5952966.1"/>
    <property type="molecule type" value="Genomic_DNA"/>
</dbReference>
<sequence>MLDVTSKIYRKRLAQSVSSGDLEAAQSKAEFLQNLCEELHFDPQKAIGIHEGQIDCTFYHLH</sequence>
<comment type="caution">
    <text evidence="1">The sequence shown here is derived from an EMBL/GenBank/DDBJ whole genome shotgun (WGS) entry which is preliminary data.</text>
</comment>
<dbReference type="InterPro" id="IPR031610">
    <property type="entry name" value="TIC110"/>
</dbReference>
<dbReference type="GO" id="GO:0061927">
    <property type="term" value="C:TOC-TIC supercomplex I"/>
    <property type="evidence" value="ECO:0007669"/>
    <property type="project" value="TreeGrafter"/>
</dbReference>
<reference evidence="2" key="1">
    <citation type="journal article" date="2020" name="Nat. Commun.">
        <title>Genome assembly of wild tea tree DASZ reveals pedigree and selection history of tea varieties.</title>
        <authorList>
            <person name="Zhang W."/>
            <person name="Zhang Y."/>
            <person name="Qiu H."/>
            <person name="Guo Y."/>
            <person name="Wan H."/>
            <person name="Zhang X."/>
            <person name="Scossa F."/>
            <person name="Alseekh S."/>
            <person name="Zhang Q."/>
            <person name="Wang P."/>
            <person name="Xu L."/>
            <person name="Schmidt M.H."/>
            <person name="Jia X."/>
            <person name="Li D."/>
            <person name="Zhu A."/>
            <person name="Guo F."/>
            <person name="Chen W."/>
            <person name="Ni D."/>
            <person name="Usadel B."/>
            <person name="Fernie A.R."/>
            <person name="Wen W."/>
        </authorList>
    </citation>
    <scope>NUCLEOTIDE SEQUENCE [LARGE SCALE GENOMIC DNA]</scope>
    <source>
        <strain evidence="2">cv. G240</strain>
    </source>
</reference>
<gene>
    <name evidence="1" type="ORF">HYC85_010910</name>
</gene>
<evidence type="ECO:0000313" key="2">
    <source>
        <dbReference type="Proteomes" id="UP000593564"/>
    </source>
</evidence>
<dbReference type="Pfam" id="PF16940">
    <property type="entry name" value="Tic110"/>
    <property type="match status" value="1"/>
</dbReference>